<protein>
    <recommendedName>
        <fullName evidence="2">Type II secretion system protein H</fullName>
    </recommendedName>
    <alternativeName>
        <fullName evidence="10">General secretion pathway protein H</fullName>
    </alternativeName>
</protein>
<keyword evidence="5" id="KW-0997">Cell inner membrane</keyword>
<evidence type="ECO:0000256" key="4">
    <source>
        <dbReference type="ARBA" id="ARBA00022481"/>
    </source>
</evidence>
<comment type="similarity">
    <text evidence="9">Belongs to the GSP H family.</text>
</comment>
<sequence>MPALPRPAAGVTVIELMLVVVVLASLAAFAVPRYVAVREAAHAGAAYQALLASMMAASAHAASTGAEVVVCPGAAAGCRAGTHDWSGGWIVFADLDGDRTRDAGDTLVHRAGPLGGNAHLRSTVGRTRIVFQPNGGAAGSNVTFTLCDGRGVAHARSLVMNNSGALRGDTPPAATAEACMKPM</sequence>
<dbReference type="SUPFAM" id="SSF54523">
    <property type="entry name" value="Pili subunits"/>
    <property type="match status" value="1"/>
</dbReference>
<evidence type="ECO:0000256" key="2">
    <source>
        <dbReference type="ARBA" id="ARBA00021549"/>
    </source>
</evidence>
<accession>A0ABS8JJS2</accession>
<evidence type="ECO:0000256" key="8">
    <source>
        <dbReference type="ARBA" id="ARBA00023136"/>
    </source>
</evidence>
<evidence type="ECO:0000256" key="5">
    <source>
        <dbReference type="ARBA" id="ARBA00022519"/>
    </source>
</evidence>
<dbReference type="InterPro" id="IPR022346">
    <property type="entry name" value="T2SS_GspH"/>
</dbReference>
<evidence type="ECO:0000256" key="11">
    <source>
        <dbReference type="SAM" id="Phobius"/>
    </source>
</evidence>
<evidence type="ECO:0000256" key="7">
    <source>
        <dbReference type="ARBA" id="ARBA00022989"/>
    </source>
</evidence>
<dbReference type="InterPro" id="IPR045584">
    <property type="entry name" value="Pilin-like"/>
</dbReference>
<keyword evidence="14" id="KW-1185">Reference proteome</keyword>
<proteinExistence type="inferred from homology"/>
<dbReference type="Proteomes" id="UP001165293">
    <property type="component" value="Unassembled WGS sequence"/>
</dbReference>
<evidence type="ECO:0000313" key="14">
    <source>
        <dbReference type="Proteomes" id="UP001165293"/>
    </source>
</evidence>
<evidence type="ECO:0000256" key="9">
    <source>
        <dbReference type="ARBA" id="ARBA00025772"/>
    </source>
</evidence>
<comment type="subcellular location">
    <subcellularLocation>
        <location evidence="1">Cell inner membrane</location>
        <topology evidence="1">Single-pass membrane protein</topology>
    </subcellularLocation>
</comment>
<dbReference type="Gene3D" id="3.55.40.10">
    <property type="entry name" value="minor pseudopilin epsh domain"/>
    <property type="match status" value="1"/>
</dbReference>
<keyword evidence="3" id="KW-1003">Cell membrane</keyword>
<dbReference type="Pfam" id="PF12019">
    <property type="entry name" value="GspH"/>
    <property type="match status" value="1"/>
</dbReference>
<evidence type="ECO:0000256" key="1">
    <source>
        <dbReference type="ARBA" id="ARBA00004377"/>
    </source>
</evidence>
<evidence type="ECO:0000259" key="12">
    <source>
        <dbReference type="Pfam" id="PF12019"/>
    </source>
</evidence>
<keyword evidence="7 11" id="KW-1133">Transmembrane helix</keyword>
<comment type="caution">
    <text evidence="13">The sequence shown here is derived from an EMBL/GenBank/DDBJ whole genome shotgun (WGS) entry which is preliminary data.</text>
</comment>
<organism evidence="13 14">
    <name type="scientific">Noviluteimonas lactosilytica</name>
    <dbReference type="NCBI Taxonomy" id="2888523"/>
    <lineage>
        <taxon>Bacteria</taxon>
        <taxon>Pseudomonadati</taxon>
        <taxon>Pseudomonadota</taxon>
        <taxon>Gammaproteobacteria</taxon>
        <taxon>Lysobacterales</taxon>
        <taxon>Lysobacteraceae</taxon>
        <taxon>Noviluteimonas</taxon>
    </lineage>
</organism>
<evidence type="ECO:0000256" key="10">
    <source>
        <dbReference type="ARBA" id="ARBA00030775"/>
    </source>
</evidence>
<dbReference type="RefSeq" id="WP_230527661.1">
    <property type="nucleotide sequence ID" value="NZ_JAJGAK010000003.1"/>
</dbReference>
<keyword evidence="4" id="KW-0488">Methylation</keyword>
<gene>
    <name evidence="13" type="ORF">LK996_12335</name>
</gene>
<reference evidence="13" key="1">
    <citation type="submission" date="2021-10" db="EMBL/GenBank/DDBJ databases">
        <authorList>
            <person name="Lyu M."/>
            <person name="Wang X."/>
            <person name="Meng X."/>
            <person name="Xu K."/>
        </authorList>
    </citation>
    <scope>NUCLEOTIDE SEQUENCE</scope>
    <source>
        <strain evidence="13">A6</strain>
    </source>
</reference>
<name>A0ABS8JJS2_9GAMM</name>
<feature type="transmembrane region" description="Helical" evidence="11">
    <location>
        <begin position="12"/>
        <end position="31"/>
    </location>
</feature>
<feature type="domain" description="General secretion pathway GspH" evidence="12">
    <location>
        <begin position="48"/>
        <end position="164"/>
    </location>
</feature>
<evidence type="ECO:0000256" key="3">
    <source>
        <dbReference type="ARBA" id="ARBA00022475"/>
    </source>
</evidence>
<keyword evidence="6 11" id="KW-0812">Transmembrane</keyword>
<evidence type="ECO:0000256" key="6">
    <source>
        <dbReference type="ARBA" id="ARBA00022692"/>
    </source>
</evidence>
<evidence type="ECO:0000313" key="13">
    <source>
        <dbReference type="EMBL" id="MCC8363860.1"/>
    </source>
</evidence>
<keyword evidence="8 11" id="KW-0472">Membrane</keyword>
<dbReference type="EMBL" id="JAJGAK010000003">
    <property type="protein sequence ID" value="MCC8363860.1"/>
    <property type="molecule type" value="Genomic_DNA"/>
</dbReference>